<proteinExistence type="predicted"/>
<dbReference type="EMBL" id="JABEZV010000006">
    <property type="protein sequence ID" value="MBA0713060.1"/>
    <property type="molecule type" value="Genomic_DNA"/>
</dbReference>
<dbReference type="Proteomes" id="UP000593574">
    <property type="component" value="Unassembled WGS sequence"/>
</dbReference>
<organism evidence="1 2">
    <name type="scientific">Gossypium laxum</name>
    <dbReference type="NCBI Taxonomy" id="34288"/>
    <lineage>
        <taxon>Eukaryota</taxon>
        <taxon>Viridiplantae</taxon>
        <taxon>Streptophyta</taxon>
        <taxon>Embryophyta</taxon>
        <taxon>Tracheophyta</taxon>
        <taxon>Spermatophyta</taxon>
        <taxon>Magnoliopsida</taxon>
        <taxon>eudicotyledons</taxon>
        <taxon>Gunneridae</taxon>
        <taxon>Pentapetalae</taxon>
        <taxon>rosids</taxon>
        <taxon>malvids</taxon>
        <taxon>Malvales</taxon>
        <taxon>Malvaceae</taxon>
        <taxon>Malvoideae</taxon>
        <taxon>Gossypium</taxon>
    </lineage>
</organism>
<gene>
    <name evidence="1" type="ORF">Golax_012113</name>
</gene>
<protein>
    <submittedName>
        <fullName evidence="1">Uncharacterized protein</fullName>
    </submittedName>
</protein>
<evidence type="ECO:0000313" key="1">
    <source>
        <dbReference type="EMBL" id="MBA0713060.1"/>
    </source>
</evidence>
<reference evidence="1 2" key="1">
    <citation type="journal article" date="2019" name="Genome Biol. Evol.">
        <title>Insights into the evolution of the New World diploid cottons (Gossypium, subgenus Houzingenia) based on genome sequencing.</title>
        <authorList>
            <person name="Grover C.E."/>
            <person name="Arick M.A. 2nd"/>
            <person name="Thrash A."/>
            <person name="Conover J.L."/>
            <person name="Sanders W.S."/>
            <person name="Peterson D.G."/>
            <person name="Frelichowski J.E."/>
            <person name="Scheffler J.A."/>
            <person name="Scheffler B.E."/>
            <person name="Wendel J.F."/>
        </authorList>
    </citation>
    <scope>NUCLEOTIDE SEQUENCE [LARGE SCALE GENOMIC DNA]</scope>
    <source>
        <strain evidence="1">4</strain>
        <tissue evidence="1">Leaf</tissue>
    </source>
</reference>
<dbReference type="AlphaFoldDB" id="A0A7J8ZN38"/>
<accession>A0A7J8ZN38</accession>
<comment type="caution">
    <text evidence="1">The sequence shown here is derived from an EMBL/GenBank/DDBJ whole genome shotgun (WGS) entry which is preliminary data.</text>
</comment>
<evidence type="ECO:0000313" key="2">
    <source>
        <dbReference type="Proteomes" id="UP000593574"/>
    </source>
</evidence>
<keyword evidence="2" id="KW-1185">Reference proteome</keyword>
<name>A0A7J8ZN38_9ROSI</name>
<sequence>MSLAFVLHIREFVGHIVNQLQRKHIPIVKLLLASISIQLFKQLQGGLQTGQ</sequence>